<dbReference type="PANTHER" id="PTHR30540:SF83">
    <property type="entry name" value="K+ POTASSIUM TRANSPORTER"/>
    <property type="match status" value="1"/>
</dbReference>
<evidence type="ECO:0000256" key="5">
    <source>
        <dbReference type="ARBA" id="ARBA00022958"/>
    </source>
</evidence>
<dbReference type="InterPro" id="IPR053951">
    <property type="entry name" value="K_trans_N"/>
</dbReference>
<keyword evidence="3" id="KW-0633">Potassium transport</keyword>
<dbReference type="STRING" id="27349.A0A0L6UDH1"/>
<dbReference type="Pfam" id="PF22776">
    <property type="entry name" value="K_trans_C"/>
    <property type="match status" value="1"/>
</dbReference>
<keyword evidence="4 10" id="KW-0812">Transmembrane</keyword>
<keyword evidence="5" id="KW-0630">Potassium</keyword>
<dbReference type="PANTHER" id="PTHR30540">
    <property type="entry name" value="OSMOTIC STRESS POTASSIUM TRANSPORTER"/>
    <property type="match status" value="1"/>
</dbReference>
<comment type="caution">
    <text evidence="13">The sequence shown here is derived from an EMBL/GenBank/DDBJ whole genome shotgun (WGS) entry which is preliminary data.</text>
</comment>
<feature type="transmembrane region" description="Helical" evidence="10">
    <location>
        <begin position="350"/>
        <end position="378"/>
    </location>
</feature>
<evidence type="ECO:0000256" key="3">
    <source>
        <dbReference type="ARBA" id="ARBA00022538"/>
    </source>
</evidence>
<dbReference type="AlphaFoldDB" id="A0A0L6UDH1"/>
<evidence type="ECO:0000256" key="1">
    <source>
        <dbReference type="ARBA" id="ARBA00004141"/>
    </source>
</evidence>
<feature type="transmembrane region" description="Helical" evidence="10">
    <location>
        <begin position="403"/>
        <end position="425"/>
    </location>
</feature>
<protein>
    <recommendedName>
        <fullName evidence="15">Potassium uptake protein</fullName>
    </recommendedName>
</protein>
<sequence>MIIPRQITIKGGQTQPCLSVSPALPPGAKVLTSGIGRPNRPYSSPPLPPSASSMATSGDTSPLYVLNVSSYFFFQPSFLQPDRRPVLKMQWAPPARDIIWTLTAVPLIKYSLIALENWRRRRRSVRIICPDVSHRTGSELALPSIHSVDDMFTAGATSFLARPWVKPTLFAVALIMSDGILTPAVSVTSAISGIAIPVPSLDSSAITGISIAVLVMIFGSQRFGTNLLAISFAPIVSIWLMLITGIGIYNITLHPAVFRALDPSRAIMFFVRTKSISPLSGILLSITGVEALFANLGQFSKGAIRLSFMFVVYPALIVAYLGQGAALITQGPEVVKNIFYRSIPGGQGGALWWITWIFALLAAIVASQAMITASFSLIQQMVGLKSFPPVRIVHTSDSSRGQIYAPVVNFLLLIGTVGVTAGFGADESLNSAYGFAVSGVLITTTFLMTMVMIHVKGLPVWLSLLFFALAGFIDSLFFAASLQKIPHGAWFTLSLGCLIGLFLLFWTWAKGLEDAFDAANRIKLGQLLVKHVPDRFGGEDPSTPLKSSHSDRPGTASIYRDPSETDALQSGYSPSPSAQAFNPSDLALHPMHISDLALHEEPEEIMEEKKEVIDPRAAADDEQTNICEQKITITEPHHPRSASHNQASYPPVQAIHQITKHLAPSRSTQRLWRRINTIEDTEVTLNPVYSPEVKLSGPLPRLECFSFFHHLGRGVGAPHSFSALLRHQPALPRVVVFLSIRVVGVPHLQEEDKYLIDKLRTLSGFYLMTYRVGYRDSLDVRGLTKPALERIIELERGIVPIGSNKALENGIYKITKAANNTNHILPHYHCTCKPYPVDKRGNIFGRTLHSIRTYLIEEIYRRVSQNFPETSSYVVDESKVLRIGVNALI</sequence>
<evidence type="ECO:0000256" key="4">
    <source>
        <dbReference type="ARBA" id="ARBA00022692"/>
    </source>
</evidence>
<feature type="transmembrane region" description="Helical" evidence="10">
    <location>
        <begin position="488"/>
        <end position="509"/>
    </location>
</feature>
<dbReference type="OrthoDB" id="504708at2759"/>
<evidence type="ECO:0000256" key="6">
    <source>
        <dbReference type="ARBA" id="ARBA00022989"/>
    </source>
</evidence>
<keyword evidence="7" id="KW-0406">Ion transport</keyword>
<feature type="transmembrane region" description="Helical" evidence="10">
    <location>
        <begin position="460"/>
        <end position="482"/>
    </location>
</feature>
<organism evidence="13 14">
    <name type="scientific">Puccinia sorghi</name>
    <dbReference type="NCBI Taxonomy" id="27349"/>
    <lineage>
        <taxon>Eukaryota</taxon>
        <taxon>Fungi</taxon>
        <taxon>Dikarya</taxon>
        <taxon>Basidiomycota</taxon>
        <taxon>Pucciniomycotina</taxon>
        <taxon>Pucciniomycetes</taxon>
        <taxon>Pucciniales</taxon>
        <taxon>Pucciniaceae</taxon>
        <taxon>Puccinia</taxon>
    </lineage>
</organism>
<dbReference type="InterPro" id="IPR003855">
    <property type="entry name" value="K+_transporter"/>
</dbReference>
<dbReference type="Pfam" id="PF02705">
    <property type="entry name" value="K_trans"/>
    <property type="match status" value="1"/>
</dbReference>
<feature type="region of interest" description="Disordered" evidence="9">
    <location>
        <begin position="538"/>
        <end position="583"/>
    </location>
</feature>
<feature type="transmembrane region" description="Helical" evidence="10">
    <location>
        <begin position="431"/>
        <end position="453"/>
    </location>
</feature>
<feature type="domain" description="K+ potassium transporter C-terminal" evidence="12">
    <location>
        <begin position="716"/>
        <end position="886"/>
    </location>
</feature>
<evidence type="ECO:0000256" key="2">
    <source>
        <dbReference type="ARBA" id="ARBA00022448"/>
    </source>
</evidence>
<evidence type="ECO:0000256" key="7">
    <source>
        <dbReference type="ARBA" id="ARBA00023065"/>
    </source>
</evidence>
<evidence type="ECO:0000256" key="9">
    <source>
        <dbReference type="SAM" id="MobiDB-lite"/>
    </source>
</evidence>
<gene>
    <name evidence="13" type="ORF">VP01_715g7</name>
</gene>
<dbReference type="GO" id="GO:0015079">
    <property type="term" value="F:potassium ion transmembrane transporter activity"/>
    <property type="evidence" value="ECO:0007669"/>
    <property type="project" value="InterPro"/>
</dbReference>
<dbReference type="GO" id="GO:0016020">
    <property type="term" value="C:membrane"/>
    <property type="evidence" value="ECO:0007669"/>
    <property type="project" value="UniProtKB-SubCell"/>
</dbReference>
<keyword evidence="6 10" id="KW-1133">Transmembrane helix</keyword>
<feature type="domain" description="K+ potassium transporter integral membrane" evidence="11">
    <location>
        <begin position="60"/>
        <end position="528"/>
    </location>
</feature>
<reference evidence="13 14" key="1">
    <citation type="submission" date="2015-08" db="EMBL/GenBank/DDBJ databases">
        <title>Next Generation Sequencing and Analysis of the Genome of Puccinia sorghi L Schw, the Causal Agent of Maize Common Rust.</title>
        <authorList>
            <person name="Rochi L."/>
            <person name="Burguener G."/>
            <person name="Darino M."/>
            <person name="Turjanski A."/>
            <person name="Kreff E."/>
            <person name="Dieguez M.J."/>
            <person name="Sacco F."/>
        </authorList>
    </citation>
    <scope>NUCLEOTIDE SEQUENCE [LARGE SCALE GENOMIC DNA]</scope>
    <source>
        <strain evidence="13 14">RO10H11247</strain>
    </source>
</reference>
<proteinExistence type="predicted"/>
<evidence type="ECO:0000313" key="13">
    <source>
        <dbReference type="EMBL" id="KNZ46566.1"/>
    </source>
</evidence>
<evidence type="ECO:0000259" key="11">
    <source>
        <dbReference type="Pfam" id="PF02705"/>
    </source>
</evidence>
<evidence type="ECO:0000259" key="12">
    <source>
        <dbReference type="Pfam" id="PF22776"/>
    </source>
</evidence>
<dbReference type="Proteomes" id="UP000037035">
    <property type="component" value="Unassembled WGS sequence"/>
</dbReference>
<evidence type="ECO:0000313" key="14">
    <source>
        <dbReference type="Proteomes" id="UP000037035"/>
    </source>
</evidence>
<feature type="transmembrane region" description="Helical" evidence="10">
    <location>
        <begin position="227"/>
        <end position="249"/>
    </location>
</feature>
<evidence type="ECO:0008006" key="15">
    <source>
        <dbReference type="Google" id="ProtNLM"/>
    </source>
</evidence>
<keyword evidence="8 10" id="KW-0472">Membrane</keyword>
<evidence type="ECO:0000256" key="10">
    <source>
        <dbReference type="SAM" id="Phobius"/>
    </source>
</evidence>
<dbReference type="VEuPathDB" id="FungiDB:VP01_715g7"/>
<name>A0A0L6UDH1_9BASI</name>
<evidence type="ECO:0000256" key="8">
    <source>
        <dbReference type="ARBA" id="ARBA00023136"/>
    </source>
</evidence>
<dbReference type="EMBL" id="LAVV01012561">
    <property type="protein sequence ID" value="KNZ46566.1"/>
    <property type="molecule type" value="Genomic_DNA"/>
</dbReference>
<feature type="transmembrane region" description="Helical" evidence="10">
    <location>
        <begin position="203"/>
        <end position="220"/>
    </location>
</feature>
<dbReference type="InterPro" id="IPR053952">
    <property type="entry name" value="K_trans_C"/>
</dbReference>
<feature type="region of interest" description="Disordered" evidence="9">
    <location>
        <begin position="34"/>
        <end position="54"/>
    </location>
</feature>
<accession>A0A0L6UDH1</accession>
<comment type="subcellular location">
    <subcellularLocation>
        <location evidence="1">Membrane</location>
        <topology evidence="1">Multi-pass membrane protein</topology>
    </subcellularLocation>
</comment>
<feature type="transmembrane region" description="Helical" evidence="10">
    <location>
        <begin position="169"/>
        <end position="191"/>
    </location>
</feature>
<keyword evidence="14" id="KW-1185">Reference proteome</keyword>
<keyword evidence="2" id="KW-0813">Transport</keyword>
<feature type="compositionally biased region" description="Polar residues" evidence="9">
    <location>
        <begin position="566"/>
        <end position="582"/>
    </location>
</feature>
<feature type="transmembrane region" description="Helical" evidence="10">
    <location>
        <begin position="308"/>
        <end position="330"/>
    </location>
</feature>